<reference evidence="1 2" key="1">
    <citation type="journal article" date="2016" name="Nat. Commun.">
        <title>Thousands of microbial genomes shed light on interconnected biogeochemical processes in an aquifer system.</title>
        <authorList>
            <person name="Anantharaman K."/>
            <person name="Brown C.T."/>
            <person name="Hug L.A."/>
            <person name="Sharon I."/>
            <person name="Castelle C.J."/>
            <person name="Probst A.J."/>
            <person name="Thomas B.C."/>
            <person name="Singh A."/>
            <person name="Wilkins M.J."/>
            <person name="Karaoz U."/>
            <person name="Brodie E.L."/>
            <person name="Williams K.H."/>
            <person name="Hubbard S.S."/>
            <person name="Banfield J.F."/>
        </authorList>
    </citation>
    <scope>NUCLEOTIDE SEQUENCE [LARGE SCALE GENOMIC DNA]</scope>
</reference>
<dbReference type="Proteomes" id="UP000179010">
    <property type="component" value="Unassembled WGS sequence"/>
</dbReference>
<proteinExistence type="predicted"/>
<accession>A0A1F4PR81</accession>
<sequence length="186" mass="20930">MNENGDSTAATGVGRLCSLFAKMITPRPLDEVIAGFQDKGVMVCLSLEELLDESRFIFNSGHRYTVPKVGQDDEPTPAYLLEAERREGRQPQVPLSDLFKRPNEGLTLSEGICSIVTLLPVEQLTGMLCFGSRQENMVDGMIEFPMVRISKDDPSQILVEWVDLNSSVDEAAVWWVTQRHRKEDER</sequence>
<protein>
    <submittedName>
        <fullName evidence="1">Uncharacterized protein</fullName>
    </submittedName>
</protein>
<dbReference type="AlphaFoldDB" id="A0A1F4PR81"/>
<gene>
    <name evidence="1" type="ORF">A2994_00770</name>
</gene>
<dbReference type="STRING" id="1798539.A2994_00770"/>
<name>A0A1F4PR81_UNCK3</name>
<dbReference type="EMBL" id="METE01000002">
    <property type="protein sequence ID" value="OGB85542.1"/>
    <property type="molecule type" value="Genomic_DNA"/>
</dbReference>
<organism evidence="1 2">
    <name type="scientific">candidate division Kazan bacterium RIFCSPLOWO2_01_FULL_48_13</name>
    <dbReference type="NCBI Taxonomy" id="1798539"/>
    <lineage>
        <taxon>Bacteria</taxon>
        <taxon>Bacteria division Kazan-3B-28</taxon>
    </lineage>
</organism>
<evidence type="ECO:0000313" key="1">
    <source>
        <dbReference type="EMBL" id="OGB85542.1"/>
    </source>
</evidence>
<comment type="caution">
    <text evidence="1">The sequence shown here is derived from an EMBL/GenBank/DDBJ whole genome shotgun (WGS) entry which is preliminary data.</text>
</comment>
<evidence type="ECO:0000313" key="2">
    <source>
        <dbReference type="Proteomes" id="UP000179010"/>
    </source>
</evidence>